<dbReference type="Pfam" id="PF03852">
    <property type="entry name" value="Vsr"/>
    <property type="match status" value="1"/>
</dbReference>
<dbReference type="CDD" id="cd00221">
    <property type="entry name" value="Vsr"/>
    <property type="match status" value="1"/>
</dbReference>
<evidence type="ECO:0000256" key="6">
    <source>
        <dbReference type="PIRNR" id="PIRNR018267"/>
    </source>
</evidence>
<evidence type="ECO:0000256" key="4">
    <source>
        <dbReference type="ARBA" id="ARBA00022801"/>
    </source>
</evidence>
<gene>
    <name evidence="7" type="ORF">ACFQ1E_01695</name>
</gene>
<dbReference type="InterPro" id="IPR004603">
    <property type="entry name" value="DNA_mismatch_endonuc_vsr"/>
</dbReference>
<dbReference type="GO" id="GO:0004519">
    <property type="term" value="F:endonuclease activity"/>
    <property type="evidence" value="ECO:0007669"/>
    <property type="project" value="UniProtKB-KW"/>
</dbReference>
<reference evidence="8" key="1">
    <citation type="journal article" date="2019" name="Int. J. Syst. Evol. Microbiol.">
        <title>The Global Catalogue of Microorganisms (GCM) 10K type strain sequencing project: providing services to taxonomists for standard genome sequencing and annotation.</title>
        <authorList>
            <consortium name="The Broad Institute Genomics Platform"/>
            <consortium name="The Broad Institute Genome Sequencing Center for Infectious Disease"/>
            <person name="Wu L."/>
            <person name="Ma J."/>
        </authorList>
    </citation>
    <scope>NUCLEOTIDE SEQUENCE [LARGE SCALE GENOMIC DNA]</scope>
    <source>
        <strain evidence="8">CCUG 62982</strain>
    </source>
</reference>
<comment type="similarity">
    <text evidence="6">Belongs to the vsr family.</text>
</comment>
<evidence type="ECO:0000256" key="2">
    <source>
        <dbReference type="ARBA" id="ARBA00022759"/>
    </source>
</evidence>
<evidence type="ECO:0000256" key="1">
    <source>
        <dbReference type="ARBA" id="ARBA00022722"/>
    </source>
</evidence>
<keyword evidence="5 6" id="KW-0234">DNA repair</keyword>
<dbReference type="EC" id="3.1.-.-" evidence="6"/>
<dbReference type="PIRSF" id="PIRSF018267">
    <property type="entry name" value="VSR_endonuc"/>
    <property type="match status" value="1"/>
</dbReference>
<evidence type="ECO:0000256" key="3">
    <source>
        <dbReference type="ARBA" id="ARBA00022763"/>
    </source>
</evidence>
<name>A0ABW3H1M2_9SPHN</name>
<keyword evidence="3 6" id="KW-0227">DNA damage</keyword>
<keyword evidence="8" id="KW-1185">Reference proteome</keyword>
<comment type="caution">
    <text evidence="7">The sequence shown here is derived from an EMBL/GenBank/DDBJ whole genome shotgun (WGS) entry which is preliminary data.</text>
</comment>
<dbReference type="InterPro" id="IPR011335">
    <property type="entry name" value="Restrct_endonuc-II-like"/>
</dbReference>
<dbReference type="SUPFAM" id="SSF52980">
    <property type="entry name" value="Restriction endonuclease-like"/>
    <property type="match status" value="1"/>
</dbReference>
<keyword evidence="2 6" id="KW-0255">Endonuclease</keyword>
<evidence type="ECO:0000256" key="5">
    <source>
        <dbReference type="ARBA" id="ARBA00023204"/>
    </source>
</evidence>
<accession>A0ABW3H1M2</accession>
<dbReference type="EMBL" id="JBHTJG010000001">
    <property type="protein sequence ID" value="MFD0945044.1"/>
    <property type="molecule type" value="Genomic_DNA"/>
</dbReference>
<comment type="function">
    <text evidence="6">May nick specific sequences that contain T:G mispairs resulting from m5C-deamination.</text>
</comment>
<proteinExistence type="inferred from homology"/>
<protein>
    <recommendedName>
        <fullName evidence="6">Very short patch repair endonuclease</fullName>
        <ecNumber evidence="6">3.1.-.-</ecNumber>
    </recommendedName>
</protein>
<keyword evidence="1 6" id="KW-0540">Nuclease</keyword>
<evidence type="ECO:0000313" key="7">
    <source>
        <dbReference type="EMBL" id="MFD0945044.1"/>
    </source>
</evidence>
<dbReference type="Gene3D" id="3.40.960.10">
    <property type="entry name" value="VSR Endonuclease"/>
    <property type="match status" value="1"/>
</dbReference>
<dbReference type="Proteomes" id="UP001596977">
    <property type="component" value="Unassembled WGS sequence"/>
</dbReference>
<dbReference type="NCBIfam" id="TIGR00632">
    <property type="entry name" value="vsr"/>
    <property type="match status" value="1"/>
</dbReference>
<keyword evidence="4 6" id="KW-0378">Hydrolase</keyword>
<evidence type="ECO:0000313" key="8">
    <source>
        <dbReference type="Proteomes" id="UP001596977"/>
    </source>
</evidence>
<sequence>MDRLSAAARSALMSRIGQANTSPERRVRRILHRNGLRFRLHRRDLPGTPDIVLPSRLTAIFVHGCFWHQHKGCRRASLPSTNPEKWRDKFERNVARDAAAYAALGELGWQVIVVWECELKNEAALERSLRDRFTLPDNAKRLESGASTLDIP</sequence>
<organism evidence="7 8">
    <name type="scientific">Sphingomonas canadensis</name>
    <dbReference type="NCBI Taxonomy" id="1219257"/>
    <lineage>
        <taxon>Bacteria</taxon>
        <taxon>Pseudomonadati</taxon>
        <taxon>Pseudomonadota</taxon>
        <taxon>Alphaproteobacteria</taxon>
        <taxon>Sphingomonadales</taxon>
        <taxon>Sphingomonadaceae</taxon>
        <taxon>Sphingomonas</taxon>
    </lineage>
</organism>